<dbReference type="Proteomes" id="UP001500298">
    <property type="component" value="Unassembled WGS sequence"/>
</dbReference>
<organism evidence="1 2">
    <name type="scientific">Algivirga pacifica</name>
    <dbReference type="NCBI Taxonomy" id="1162670"/>
    <lineage>
        <taxon>Bacteria</taxon>
        <taxon>Pseudomonadati</taxon>
        <taxon>Bacteroidota</taxon>
        <taxon>Cytophagia</taxon>
        <taxon>Cytophagales</taxon>
        <taxon>Flammeovirgaceae</taxon>
        <taxon>Algivirga</taxon>
    </lineage>
</organism>
<comment type="caution">
    <text evidence="1">The sequence shown here is derived from an EMBL/GenBank/DDBJ whole genome shotgun (WGS) entry which is preliminary data.</text>
</comment>
<protein>
    <submittedName>
        <fullName evidence="1">Uncharacterized protein</fullName>
    </submittedName>
</protein>
<sequence length="382" mass="43871">MKNHISKIYIVLGFLLAVACNPLEEINEQLAQDEALEEAKYAFLYDKEVAPAAYTLTDEDYALSSVESIVNYKNFSNQNLPSKYLPEILNQRFSAEDTETMMVTYAYYSRVFVDYDNALELSSDDYKIAMGQSYSNFSDEDKAKALIAKYLDRTQYETEAGKEITVAYTLYERAYEDQFLQIDIATGAYEYVSVEEAEYTLSSDDYELMGQSYPNFSSKSTAEEEIVAFAQEKFSDKTSVIVEYVYTFTYHDKYVVYRFDGTQWQLATSVTSVTEELSYSVNKEDITKSTWKADSSIKYTLTSADYERWEDNTKYHNFDLRSGKPEGDFAVVIKKIGEVLDDVFDPVEEGQEFLVTYNYYDGLTGSATIRVVKEGGIWMEVK</sequence>
<reference evidence="2" key="1">
    <citation type="journal article" date="2019" name="Int. J. Syst. Evol. Microbiol.">
        <title>The Global Catalogue of Microorganisms (GCM) 10K type strain sequencing project: providing services to taxonomists for standard genome sequencing and annotation.</title>
        <authorList>
            <consortium name="The Broad Institute Genomics Platform"/>
            <consortium name="The Broad Institute Genome Sequencing Center for Infectious Disease"/>
            <person name="Wu L."/>
            <person name="Ma J."/>
        </authorList>
    </citation>
    <scope>NUCLEOTIDE SEQUENCE [LARGE SCALE GENOMIC DNA]</scope>
    <source>
        <strain evidence="2">JCM 18326</strain>
    </source>
</reference>
<evidence type="ECO:0000313" key="1">
    <source>
        <dbReference type="EMBL" id="GAA4820494.1"/>
    </source>
</evidence>
<dbReference type="PROSITE" id="PS51257">
    <property type="entry name" value="PROKAR_LIPOPROTEIN"/>
    <property type="match status" value="1"/>
</dbReference>
<name>A0ABP9CWY3_9BACT</name>
<accession>A0ABP9CWY3</accession>
<proteinExistence type="predicted"/>
<evidence type="ECO:0000313" key="2">
    <source>
        <dbReference type="Proteomes" id="UP001500298"/>
    </source>
</evidence>
<dbReference type="EMBL" id="BAABJX010000003">
    <property type="protein sequence ID" value="GAA4820494.1"/>
    <property type="molecule type" value="Genomic_DNA"/>
</dbReference>
<dbReference type="RefSeq" id="WP_345368455.1">
    <property type="nucleotide sequence ID" value="NZ_BAABJX010000003.1"/>
</dbReference>
<keyword evidence="2" id="KW-1185">Reference proteome</keyword>
<gene>
    <name evidence="1" type="ORF">GCM10023331_01050</name>
</gene>